<evidence type="ECO:0000256" key="1">
    <source>
        <dbReference type="SAM" id="Phobius"/>
    </source>
</evidence>
<evidence type="ECO:0008006" key="4">
    <source>
        <dbReference type="Google" id="ProtNLM"/>
    </source>
</evidence>
<dbReference type="Proteomes" id="UP001165576">
    <property type="component" value="Unassembled WGS sequence"/>
</dbReference>
<comment type="caution">
    <text evidence="2">The sequence shown here is derived from an EMBL/GenBank/DDBJ whole genome shotgun (WGS) entry which is preliminary data.</text>
</comment>
<name>A0ABT3WI35_9PROT</name>
<evidence type="ECO:0000313" key="3">
    <source>
        <dbReference type="Proteomes" id="UP001165576"/>
    </source>
</evidence>
<gene>
    <name evidence="2" type="ORF">NQF86_08995</name>
</gene>
<evidence type="ECO:0000313" key="2">
    <source>
        <dbReference type="EMBL" id="MCX5618792.1"/>
    </source>
</evidence>
<dbReference type="RefSeq" id="WP_266117316.1">
    <property type="nucleotide sequence ID" value="NZ_JANIDY010000006.1"/>
</dbReference>
<protein>
    <recommendedName>
        <fullName evidence="4">Cell division protein FtsX</fullName>
    </recommendedName>
</protein>
<keyword evidence="1" id="KW-0812">Transmembrane</keyword>
<keyword evidence="1" id="KW-1133">Transmembrane helix</keyword>
<keyword evidence="1" id="KW-0472">Membrane</keyword>
<dbReference type="EMBL" id="JANIDY010000006">
    <property type="protein sequence ID" value="MCX5618792.1"/>
    <property type="molecule type" value="Genomic_DNA"/>
</dbReference>
<keyword evidence="3" id="KW-1185">Reference proteome</keyword>
<feature type="transmembrane region" description="Helical" evidence="1">
    <location>
        <begin position="159"/>
        <end position="179"/>
    </location>
</feature>
<sequence>MKRLSRATCWPSPWPLLLGLCFATWLIGLALALPYGVETAIQHWKGELNDHIVIALPTTEDNDETSQTKALPQALASTFPGTGVTRLPDHDVAQILANWSAPWNGPLPTLITLYYRGDVSALTGFVHKYAPEAIIIPPPPQQAKLAPLMTSLHEAARHGAFAAGFAAALLIPALLYLGARTTALANASQQALLPQLGGRPSSLHHILARRMALIAFLGSLAGLVLLLPALALLVSTLRPLLRLPPFTGLSSAFIPDLFLPRPFLGMIGLLPFLIAVLSWGMVHLVCSLQGRKTS</sequence>
<feature type="transmembrane region" description="Helical" evidence="1">
    <location>
        <begin position="211"/>
        <end position="234"/>
    </location>
</feature>
<organism evidence="2 3">
    <name type="scientific">Bombella pluederhausensis</name>
    <dbReference type="NCBI Taxonomy" id="2967336"/>
    <lineage>
        <taxon>Bacteria</taxon>
        <taxon>Pseudomonadati</taxon>
        <taxon>Pseudomonadota</taxon>
        <taxon>Alphaproteobacteria</taxon>
        <taxon>Acetobacterales</taxon>
        <taxon>Acetobacteraceae</taxon>
        <taxon>Bombella</taxon>
    </lineage>
</organism>
<accession>A0ABT3WI35</accession>
<feature type="transmembrane region" description="Helical" evidence="1">
    <location>
        <begin position="263"/>
        <end position="286"/>
    </location>
</feature>
<proteinExistence type="predicted"/>
<reference evidence="2" key="1">
    <citation type="submission" date="2022-07" db="EMBL/GenBank/DDBJ databases">
        <title>Bombella genomes.</title>
        <authorList>
            <person name="Harer L."/>
            <person name="Styblova S."/>
            <person name="Ehrmann M."/>
        </authorList>
    </citation>
    <scope>NUCLEOTIDE SEQUENCE</scope>
    <source>
        <strain evidence="2">TMW 2.2543</strain>
    </source>
</reference>